<feature type="transmembrane region" description="Helical" evidence="6">
    <location>
        <begin position="594"/>
        <end position="617"/>
    </location>
</feature>
<dbReference type="RefSeq" id="XP_049140266.1">
    <property type="nucleotide sequence ID" value="XM_049283123.1"/>
</dbReference>
<feature type="transmembrane region" description="Helical" evidence="6">
    <location>
        <begin position="254"/>
        <end position="274"/>
    </location>
</feature>
<feature type="region of interest" description="Disordered" evidence="5">
    <location>
        <begin position="41"/>
        <end position="143"/>
    </location>
</feature>
<evidence type="ECO:0000259" key="7">
    <source>
        <dbReference type="PROSITE" id="PS50850"/>
    </source>
</evidence>
<evidence type="ECO:0000256" key="1">
    <source>
        <dbReference type="ARBA" id="ARBA00004141"/>
    </source>
</evidence>
<dbReference type="CDD" id="cd17323">
    <property type="entry name" value="MFS_Tpo1_MDR_like"/>
    <property type="match status" value="1"/>
</dbReference>
<feature type="transmembrane region" description="Helical" evidence="6">
    <location>
        <begin position="348"/>
        <end position="365"/>
    </location>
</feature>
<dbReference type="Proteomes" id="UP000830671">
    <property type="component" value="Chromosome 2"/>
</dbReference>
<dbReference type="InterPro" id="IPR036259">
    <property type="entry name" value="MFS_trans_sf"/>
</dbReference>
<dbReference type="SUPFAM" id="SSF103473">
    <property type="entry name" value="MFS general substrate transporter"/>
    <property type="match status" value="1"/>
</dbReference>
<dbReference type="PANTHER" id="PTHR23502:SF47">
    <property type="entry name" value="MAJOR FACILITATOR SUPERFAMILY (MFS) PROFILE DOMAIN-CONTAINING PROTEIN-RELATED"/>
    <property type="match status" value="1"/>
</dbReference>
<feature type="compositionally biased region" description="Basic and acidic residues" evidence="5">
    <location>
        <begin position="68"/>
        <end position="79"/>
    </location>
</feature>
<evidence type="ECO:0000256" key="5">
    <source>
        <dbReference type="SAM" id="MobiDB-lite"/>
    </source>
</evidence>
<protein>
    <submittedName>
        <fullName evidence="8">Major facilitator superfamily transporter</fullName>
    </submittedName>
</protein>
<feature type="transmembrane region" description="Helical" evidence="6">
    <location>
        <begin position="459"/>
        <end position="480"/>
    </location>
</feature>
<feature type="domain" description="Major facilitator superfamily (MFS) profile" evidence="7">
    <location>
        <begin position="189"/>
        <end position="619"/>
    </location>
</feature>
<feature type="transmembrane region" description="Helical" evidence="6">
    <location>
        <begin position="314"/>
        <end position="336"/>
    </location>
</feature>
<dbReference type="Pfam" id="PF07690">
    <property type="entry name" value="MFS_1"/>
    <property type="match status" value="1"/>
</dbReference>
<evidence type="ECO:0000256" key="6">
    <source>
        <dbReference type="SAM" id="Phobius"/>
    </source>
</evidence>
<dbReference type="InterPro" id="IPR011701">
    <property type="entry name" value="MFS"/>
</dbReference>
<evidence type="ECO:0000256" key="3">
    <source>
        <dbReference type="ARBA" id="ARBA00022989"/>
    </source>
</evidence>
<keyword evidence="9" id="KW-1185">Reference proteome</keyword>
<dbReference type="PROSITE" id="PS50850">
    <property type="entry name" value="MFS"/>
    <property type="match status" value="1"/>
</dbReference>
<evidence type="ECO:0000313" key="9">
    <source>
        <dbReference type="Proteomes" id="UP000830671"/>
    </source>
</evidence>
<accession>A0A9Q8SJT4</accession>
<feature type="transmembrane region" description="Helical" evidence="6">
    <location>
        <begin position="280"/>
        <end position="302"/>
    </location>
</feature>
<feature type="compositionally biased region" description="Basic and acidic residues" evidence="5">
    <location>
        <begin position="108"/>
        <end position="118"/>
    </location>
</feature>
<evidence type="ECO:0000256" key="2">
    <source>
        <dbReference type="ARBA" id="ARBA00022692"/>
    </source>
</evidence>
<sequence>MTQYCNFLGVPSAAVCNSSNSKETSHPYQLNLRSRKMQSFLQRRRAGVEAQAQIDRDIGKAQSSTAQERPHDGIGRDLENQSSSSQEEEKRASPLLESLGSTTTTKPESNDHRNHEGEYDASGPNVERSQTARTEHSEGTALGRVLTGIHVRDRTGEEGHGGRVFVVGWAGPDDPLDPHNWPTAKRIGVTLQISLIALFVGSASGIDATVLPQAAQDLGVSQVAESLATGLYLVGMGLGSLIAGPFSETFGRNAVYAASMAVFMIWIMASGLAPNFGAQIVFRFLAGCSASTPLVCSGGSIADMYNRLEKTWSFPLYAITCFGGPMIGAVMGAYIGPSNAVSWRWVEWTTLISSGLVLVLVLLFMPETYGPLLLQWKAAHYRRITGDDRFRSEHEIVDATLFSRLKTSMTRPFLMLTEPIIIAMTLYITVVYIVLFTFLVGWPYIFEYTYGLDQGLANIIFISMFVGTQVNFLFVPFIYAKTAKRVKSDGGKAGFKPEIRLWYATSGAAVSLPISLFWLGWTNFSNISVWSAIFAVAVFGYGVTGIFMCVYMYIIDSYEIYSASALTFVALIRYMVAGGMTVVGIPFYEKMGTHYTLTILACISAVLAPIPYVLYYYGHWLRAKSRFAVSISRKTLSRKLDLADAVRPGCLPVEERVFYVYSATISICI</sequence>
<evidence type="ECO:0000256" key="4">
    <source>
        <dbReference type="ARBA" id="ARBA00023136"/>
    </source>
</evidence>
<feature type="transmembrane region" description="Helical" evidence="6">
    <location>
        <begin position="527"/>
        <end position="554"/>
    </location>
</feature>
<feature type="transmembrane region" description="Helical" evidence="6">
    <location>
        <begin position="501"/>
        <end position="521"/>
    </location>
</feature>
<reference evidence="8" key="1">
    <citation type="journal article" date="2021" name="Mol. Plant Microbe Interact.">
        <title>Complete Genome Sequence of the Plant-Pathogenic Fungus Colletotrichum lupini.</title>
        <authorList>
            <person name="Baroncelli R."/>
            <person name="Pensec F."/>
            <person name="Da Lio D."/>
            <person name="Boufleur T."/>
            <person name="Vicente I."/>
            <person name="Sarrocco S."/>
            <person name="Picot A."/>
            <person name="Baraldi E."/>
            <person name="Sukno S."/>
            <person name="Thon M."/>
            <person name="Le Floch G."/>
        </authorList>
    </citation>
    <scope>NUCLEOTIDE SEQUENCE</scope>
    <source>
        <strain evidence="8">IMI 504893</strain>
    </source>
</reference>
<gene>
    <name evidence="8" type="ORF">CLUP02_04106</name>
</gene>
<feature type="transmembrane region" description="Helical" evidence="6">
    <location>
        <begin position="187"/>
        <end position="206"/>
    </location>
</feature>
<comment type="subcellular location">
    <subcellularLocation>
        <location evidence="1">Membrane</location>
        <topology evidence="1">Multi-pass membrane protein</topology>
    </subcellularLocation>
</comment>
<feature type="transmembrane region" description="Helical" evidence="6">
    <location>
        <begin position="413"/>
        <end position="439"/>
    </location>
</feature>
<dbReference type="GeneID" id="73338133"/>
<dbReference type="AlphaFoldDB" id="A0A9Q8SJT4"/>
<keyword evidence="4 6" id="KW-0472">Membrane</keyword>
<feature type="transmembrane region" description="Helical" evidence="6">
    <location>
        <begin position="566"/>
        <end position="588"/>
    </location>
</feature>
<dbReference type="GO" id="GO:0022857">
    <property type="term" value="F:transmembrane transporter activity"/>
    <property type="evidence" value="ECO:0007669"/>
    <property type="project" value="InterPro"/>
</dbReference>
<proteinExistence type="predicted"/>
<evidence type="ECO:0000313" key="8">
    <source>
        <dbReference type="EMBL" id="UQC78629.1"/>
    </source>
</evidence>
<name>A0A9Q8SJT4_9PEZI</name>
<dbReference type="KEGG" id="clup:CLUP02_04106"/>
<dbReference type="InterPro" id="IPR020846">
    <property type="entry name" value="MFS_dom"/>
</dbReference>
<dbReference type="Gene3D" id="1.20.1250.20">
    <property type="entry name" value="MFS general substrate transporter like domains"/>
    <property type="match status" value="1"/>
</dbReference>
<keyword evidence="2 6" id="KW-0812">Transmembrane</keyword>
<dbReference type="GO" id="GO:0005886">
    <property type="term" value="C:plasma membrane"/>
    <property type="evidence" value="ECO:0007669"/>
    <property type="project" value="TreeGrafter"/>
</dbReference>
<feature type="transmembrane region" description="Helical" evidence="6">
    <location>
        <begin position="226"/>
        <end position="247"/>
    </location>
</feature>
<organism evidence="8 9">
    <name type="scientific">Colletotrichum lupini</name>
    <dbReference type="NCBI Taxonomy" id="145971"/>
    <lineage>
        <taxon>Eukaryota</taxon>
        <taxon>Fungi</taxon>
        <taxon>Dikarya</taxon>
        <taxon>Ascomycota</taxon>
        <taxon>Pezizomycotina</taxon>
        <taxon>Sordariomycetes</taxon>
        <taxon>Hypocreomycetidae</taxon>
        <taxon>Glomerellales</taxon>
        <taxon>Glomerellaceae</taxon>
        <taxon>Colletotrichum</taxon>
        <taxon>Colletotrichum acutatum species complex</taxon>
    </lineage>
</organism>
<keyword evidence="3 6" id="KW-1133">Transmembrane helix</keyword>
<dbReference type="EMBL" id="CP019474">
    <property type="protein sequence ID" value="UQC78629.1"/>
    <property type="molecule type" value="Genomic_DNA"/>
</dbReference>
<dbReference type="PANTHER" id="PTHR23502">
    <property type="entry name" value="MAJOR FACILITATOR SUPERFAMILY"/>
    <property type="match status" value="1"/>
</dbReference>